<reference evidence="1" key="2">
    <citation type="submission" date="2025-09" db="UniProtKB">
        <authorList>
            <consortium name="Ensembl"/>
        </authorList>
    </citation>
    <scope>IDENTIFICATION</scope>
</reference>
<dbReference type="InParanoid" id="A0A3Q3EXK7"/>
<protein>
    <submittedName>
        <fullName evidence="1">Uncharacterized protein</fullName>
    </submittedName>
</protein>
<dbReference type="GeneTree" id="ENSGT00940000178371"/>
<dbReference type="AlphaFoldDB" id="A0A3Q3EXK7"/>
<dbReference type="Proteomes" id="UP000261660">
    <property type="component" value="Unplaced"/>
</dbReference>
<keyword evidence="2" id="KW-1185">Reference proteome</keyword>
<dbReference type="InterPro" id="IPR036816">
    <property type="entry name" value="RNaseA-like_dom_sf"/>
</dbReference>
<evidence type="ECO:0000313" key="2">
    <source>
        <dbReference type="Proteomes" id="UP000261660"/>
    </source>
</evidence>
<evidence type="ECO:0000313" key="1">
    <source>
        <dbReference type="Ensembl" id="ENSLBEP00000011097.1"/>
    </source>
</evidence>
<accession>A0A3Q3EXK7</accession>
<organism evidence="1 2">
    <name type="scientific">Labrus bergylta</name>
    <name type="common">ballan wrasse</name>
    <dbReference type="NCBI Taxonomy" id="56723"/>
    <lineage>
        <taxon>Eukaryota</taxon>
        <taxon>Metazoa</taxon>
        <taxon>Chordata</taxon>
        <taxon>Craniata</taxon>
        <taxon>Vertebrata</taxon>
        <taxon>Euteleostomi</taxon>
        <taxon>Actinopterygii</taxon>
        <taxon>Neopterygii</taxon>
        <taxon>Teleostei</taxon>
        <taxon>Neoteleostei</taxon>
        <taxon>Acanthomorphata</taxon>
        <taxon>Eupercaria</taxon>
        <taxon>Labriformes</taxon>
        <taxon>Labridae</taxon>
        <taxon>Labrus</taxon>
    </lineage>
</organism>
<dbReference type="SUPFAM" id="SSF54076">
    <property type="entry name" value="RNase A-like"/>
    <property type="match status" value="1"/>
</dbReference>
<proteinExistence type="predicted"/>
<reference evidence="1" key="1">
    <citation type="submission" date="2025-08" db="UniProtKB">
        <authorList>
            <consortium name="Ensembl"/>
        </authorList>
    </citation>
    <scope>IDENTIFICATION</scope>
</reference>
<name>A0A3Q3EXK7_9LABR</name>
<sequence length="144" mass="16312">MKGEGPKRYIRRFFHSISLEQLLVCGLRTFLSLDVFSAPSTSMFGCACCVDVSDRNLTDEYIFYGLVSSYMIKRKELNTFIVGAGQRIRTMCGSKIGEVTSPDTFNTIDCKLQQGSVYPNFTCVNGYPVHYNILCFVSLCWQNH</sequence>
<dbReference type="Gene3D" id="3.10.130.10">
    <property type="entry name" value="Ribonuclease A-like domain"/>
    <property type="match status" value="1"/>
</dbReference>
<dbReference type="Ensembl" id="ENSLBET00000011678.1">
    <property type="protein sequence ID" value="ENSLBEP00000011097.1"/>
    <property type="gene ID" value="ENSLBEG00000008526.1"/>
</dbReference>